<protein>
    <submittedName>
        <fullName evidence="2">Uncharacterized protein</fullName>
    </submittedName>
</protein>
<dbReference type="AlphaFoldDB" id="X0SCL5"/>
<comment type="caution">
    <text evidence="2">The sequence shown here is derived from an EMBL/GenBank/DDBJ whole genome shotgun (WGS) entry which is preliminary data.</text>
</comment>
<feature type="non-terminal residue" evidence="2">
    <location>
        <position position="135"/>
    </location>
</feature>
<sequence length="135" mass="14947">MDSPATNVASSEKPGRWFQALHLEKLPLVVALGGVGLSALTFLLFISPRVLDDHDPAAVAFVMKSQSVAKDLDSGFRHDLLPERIQLPQFPDPDELRRDSRQDQQEIQSLGFSLSNLKVENVTYHKPITTEVALA</sequence>
<gene>
    <name evidence="2" type="ORF">S01H1_17539</name>
</gene>
<feature type="transmembrane region" description="Helical" evidence="1">
    <location>
        <begin position="26"/>
        <end position="46"/>
    </location>
</feature>
<accession>X0SCL5</accession>
<proteinExistence type="predicted"/>
<keyword evidence="1" id="KW-0812">Transmembrane</keyword>
<keyword evidence="1" id="KW-0472">Membrane</keyword>
<name>X0SCL5_9ZZZZ</name>
<organism evidence="2">
    <name type="scientific">marine sediment metagenome</name>
    <dbReference type="NCBI Taxonomy" id="412755"/>
    <lineage>
        <taxon>unclassified sequences</taxon>
        <taxon>metagenomes</taxon>
        <taxon>ecological metagenomes</taxon>
    </lineage>
</organism>
<keyword evidence="1" id="KW-1133">Transmembrane helix</keyword>
<dbReference type="EMBL" id="BARS01009314">
    <property type="protein sequence ID" value="GAF72891.1"/>
    <property type="molecule type" value="Genomic_DNA"/>
</dbReference>
<evidence type="ECO:0000313" key="2">
    <source>
        <dbReference type="EMBL" id="GAF72891.1"/>
    </source>
</evidence>
<evidence type="ECO:0000256" key="1">
    <source>
        <dbReference type="SAM" id="Phobius"/>
    </source>
</evidence>
<reference evidence="2" key="1">
    <citation type="journal article" date="2014" name="Front. Microbiol.">
        <title>High frequency of phylogenetically diverse reductive dehalogenase-homologous genes in deep subseafloor sedimentary metagenomes.</title>
        <authorList>
            <person name="Kawai M."/>
            <person name="Futagami T."/>
            <person name="Toyoda A."/>
            <person name="Takaki Y."/>
            <person name="Nishi S."/>
            <person name="Hori S."/>
            <person name="Arai W."/>
            <person name="Tsubouchi T."/>
            <person name="Morono Y."/>
            <person name="Uchiyama I."/>
            <person name="Ito T."/>
            <person name="Fujiyama A."/>
            <person name="Inagaki F."/>
            <person name="Takami H."/>
        </authorList>
    </citation>
    <scope>NUCLEOTIDE SEQUENCE</scope>
    <source>
        <strain evidence="2">Expedition CK06-06</strain>
    </source>
</reference>